<dbReference type="AlphaFoldDB" id="A0AAE0ZNU1"/>
<keyword evidence="2" id="KW-1185">Reference proteome</keyword>
<evidence type="ECO:0000313" key="2">
    <source>
        <dbReference type="Proteomes" id="UP001283361"/>
    </source>
</evidence>
<organism evidence="1 2">
    <name type="scientific">Elysia crispata</name>
    <name type="common">lettuce slug</name>
    <dbReference type="NCBI Taxonomy" id="231223"/>
    <lineage>
        <taxon>Eukaryota</taxon>
        <taxon>Metazoa</taxon>
        <taxon>Spiralia</taxon>
        <taxon>Lophotrochozoa</taxon>
        <taxon>Mollusca</taxon>
        <taxon>Gastropoda</taxon>
        <taxon>Heterobranchia</taxon>
        <taxon>Euthyneura</taxon>
        <taxon>Panpulmonata</taxon>
        <taxon>Sacoglossa</taxon>
        <taxon>Placobranchoidea</taxon>
        <taxon>Plakobranchidae</taxon>
        <taxon>Elysia</taxon>
    </lineage>
</organism>
<comment type="caution">
    <text evidence="1">The sequence shown here is derived from an EMBL/GenBank/DDBJ whole genome shotgun (WGS) entry which is preliminary data.</text>
</comment>
<reference evidence="1" key="1">
    <citation type="journal article" date="2023" name="G3 (Bethesda)">
        <title>A reference genome for the long-term kleptoplast-retaining sea slug Elysia crispata morphotype clarki.</title>
        <authorList>
            <person name="Eastman K.E."/>
            <person name="Pendleton A.L."/>
            <person name="Shaikh M.A."/>
            <person name="Suttiyut T."/>
            <person name="Ogas R."/>
            <person name="Tomko P."/>
            <person name="Gavelis G."/>
            <person name="Widhalm J.R."/>
            <person name="Wisecaver J.H."/>
        </authorList>
    </citation>
    <scope>NUCLEOTIDE SEQUENCE</scope>
    <source>
        <strain evidence="1">ECLA1</strain>
    </source>
</reference>
<gene>
    <name evidence="1" type="ORF">RRG08_004663</name>
</gene>
<evidence type="ECO:0000313" key="1">
    <source>
        <dbReference type="EMBL" id="KAK3772820.1"/>
    </source>
</evidence>
<proteinExistence type="predicted"/>
<accession>A0AAE0ZNU1</accession>
<name>A0AAE0ZNU1_9GAST</name>
<dbReference type="Proteomes" id="UP001283361">
    <property type="component" value="Unassembled WGS sequence"/>
</dbReference>
<dbReference type="EMBL" id="JAWDGP010003598">
    <property type="protein sequence ID" value="KAK3772820.1"/>
    <property type="molecule type" value="Genomic_DNA"/>
</dbReference>
<sequence length="82" mass="9441">MAVRQNCHPRLITESGRDGQAMQFLRSTRWPLQIERKAGEYTGQTDTDQTEGVLGNALDRRTLNRQRDGWGVFWTDDQESST</sequence>
<protein>
    <submittedName>
        <fullName evidence="1">Uncharacterized protein</fullName>
    </submittedName>
</protein>